<reference evidence="1 2" key="1">
    <citation type="submission" date="2024-10" db="EMBL/GenBank/DDBJ databases">
        <authorList>
            <person name="Cho J.-C."/>
        </authorList>
    </citation>
    <scope>NUCLEOTIDE SEQUENCE [LARGE SCALE GENOMIC DNA]</scope>
    <source>
        <strain evidence="1 2">KCTC29696</strain>
    </source>
</reference>
<sequence length="125" mass="13371">MDEFRVDVPWGVVRIEAIGSSLGIPEIDPLESPAEGNRECVVVAVVHGDIGPVDISVSLQDGEDEGTCVYDDVLRVLGEGVEVADLVGDDFSHRYDLPEGDASVRVCVDDPGEAQRVLIRIVAKA</sequence>
<accession>A0ABW7HXA0</accession>
<organism evidence="1 2">
    <name type="scientific">Streptomyces chitinivorans</name>
    <dbReference type="NCBI Taxonomy" id="1257027"/>
    <lineage>
        <taxon>Bacteria</taxon>
        <taxon>Bacillati</taxon>
        <taxon>Actinomycetota</taxon>
        <taxon>Actinomycetes</taxon>
        <taxon>Kitasatosporales</taxon>
        <taxon>Streptomycetaceae</taxon>
        <taxon>Streptomyces</taxon>
    </lineage>
</organism>
<name>A0ABW7HXA0_9ACTN</name>
<proteinExistence type="predicted"/>
<dbReference type="Proteomes" id="UP001607069">
    <property type="component" value="Unassembled WGS sequence"/>
</dbReference>
<comment type="caution">
    <text evidence="1">The sequence shown here is derived from an EMBL/GenBank/DDBJ whole genome shotgun (WGS) entry which is preliminary data.</text>
</comment>
<dbReference type="RefSeq" id="WP_237876877.1">
    <property type="nucleotide sequence ID" value="NZ_BAABEN010000003.1"/>
</dbReference>
<evidence type="ECO:0000313" key="1">
    <source>
        <dbReference type="EMBL" id="MFH0250526.1"/>
    </source>
</evidence>
<dbReference type="EMBL" id="JBIHMK010000085">
    <property type="protein sequence ID" value="MFH0250526.1"/>
    <property type="molecule type" value="Genomic_DNA"/>
</dbReference>
<gene>
    <name evidence="1" type="ORF">ACG5V6_20210</name>
</gene>
<keyword evidence="2" id="KW-1185">Reference proteome</keyword>
<protein>
    <submittedName>
        <fullName evidence="1">Uncharacterized protein</fullName>
    </submittedName>
</protein>
<evidence type="ECO:0000313" key="2">
    <source>
        <dbReference type="Proteomes" id="UP001607069"/>
    </source>
</evidence>